<dbReference type="SUPFAM" id="SSF52283">
    <property type="entry name" value="Formate/glycerate dehydrogenase catalytic domain-like"/>
    <property type="match status" value="1"/>
</dbReference>
<dbReference type="EMBL" id="CP013729">
    <property type="protein sequence ID" value="ALV07791.1"/>
    <property type="molecule type" value="Genomic_DNA"/>
</dbReference>
<evidence type="ECO:0000313" key="6">
    <source>
        <dbReference type="Proteomes" id="UP000060699"/>
    </source>
</evidence>
<evidence type="ECO:0000313" key="5">
    <source>
        <dbReference type="EMBL" id="ALV07791.1"/>
    </source>
</evidence>
<comment type="similarity">
    <text evidence="1 4">Belongs to the D-isomer specific 2-hydroxyacid dehydrogenase family.</text>
</comment>
<proteinExistence type="inferred from homology"/>
<dbReference type="Pfam" id="PF00389">
    <property type="entry name" value="2-Hacid_dh"/>
    <property type="match status" value="1"/>
</dbReference>
<accession>A0A0U3LI81</accession>
<evidence type="ECO:0000256" key="3">
    <source>
        <dbReference type="ARBA" id="ARBA00023027"/>
    </source>
</evidence>
<dbReference type="CDD" id="cd12183">
    <property type="entry name" value="LDH_like_2"/>
    <property type="match status" value="1"/>
</dbReference>
<dbReference type="PANTHER" id="PTHR43026:SF1">
    <property type="entry name" value="2-HYDROXYACID DEHYDROGENASE HOMOLOG 1-RELATED"/>
    <property type="match status" value="1"/>
</dbReference>
<dbReference type="OrthoDB" id="9805416at2"/>
<gene>
    <name evidence="5" type="ORF">RD2015_3333</name>
</gene>
<dbReference type="RefSeq" id="WP_058935844.1">
    <property type="nucleotide sequence ID" value="NZ_CP013729.1"/>
</dbReference>
<keyword evidence="6" id="KW-1185">Reference proteome</keyword>
<dbReference type="PANTHER" id="PTHR43026">
    <property type="entry name" value="2-HYDROXYACID DEHYDROGENASE HOMOLOG 1-RELATED"/>
    <property type="match status" value="1"/>
</dbReference>
<dbReference type="SUPFAM" id="SSF51735">
    <property type="entry name" value="NAD(P)-binding Rossmann-fold domains"/>
    <property type="match status" value="1"/>
</dbReference>
<dbReference type="PROSITE" id="PS00671">
    <property type="entry name" value="D_2_HYDROXYACID_DH_3"/>
    <property type="match status" value="1"/>
</dbReference>
<dbReference type="Gene3D" id="3.40.50.720">
    <property type="entry name" value="NAD(P)-binding Rossmann-like Domain"/>
    <property type="match status" value="2"/>
</dbReference>
<dbReference type="AlphaFoldDB" id="A0A0U3LI81"/>
<dbReference type="PROSITE" id="PS00065">
    <property type="entry name" value="D_2_HYDROXYACID_DH_1"/>
    <property type="match status" value="1"/>
</dbReference>
<dbReference type="PROSITE" id="PS00670">
    <property type="entry name" value="D_2_HYDROXYACID_DH_2"/>
    <property type="match status" value="1"/>
</dbReference>
<evidence type="ECO:0000256" key="1">
    <source>
        <dbReference type="ARBA" id="ARBA00005854"/>
    </source>
</evidence>
<dbReference type="InterPro" id="IPR029753">
    <property type="entry name" value="D-isomer_DH_CS"/>
</dbReference>
<dbReference type="GO" id="GO:0008720">
    <property type="term" value="F:D-lactate dehydrogenase (NAD+) activity"/>
    <property type="evidence" value="ECO:0007669"/>
    <property type="project" value="TreeGrafter"/>
</dbReference>
<protein>
    <submittedName>
        <fullName evidence="5">2-hydroxyacid dehydrogenase</fullName>
    </submittedName>
</protein>
<dbReference type="InterPro" id="IPR029752">
    <property type="entry name" value="D-isomer_DH_CS1"/>
</dbReference>
<dbReference type="InterPro" id="IPR058205">
    <property type="entry name" value="D-LDH-like"/>
</dbReference>
<organism evidence="5 6">
    <name type="scientific">Roseateles depolymerans</name>
    <dbReference type="NCBI Taxonomy" id="76731"/>
    <lineage>
        <taxon>Bacteria</taxon>
        <taxon>Pseudomonadati</taxon>
        <taxon>Pseudomonadota</taxon>
        <taxon>Betaproteobacteria</taxon>
        <taxon>Burkholderiales</taxon>
        <taxon>Sphaerotilaceae</taxon>
        <taxon>Roseateles</taxon>
    </lineage>
</organism>
<dbReference type="KEGG" id="rdp:RD2015_3333"/>
<keyword evidence="2 4" id="KW-0560">Oxidoreductase</keyword>
<dbReference type="InterPro" id="IPR006139">
    <property type="entry name" value="D-isomer_2_OHA_DH_cat_dom"/>
</dbReference>
<evidence type="ECO:0000256" key="2">
    <source>
        <dbReference type="ARBA" id="ARBA00023002"/>
    </source>
</evidence>
<dbReference type="InterPro" id="IPR036291">
    <property type="entry name" value="NAD(P)-bd_dom_sf"/>
</dbReference>
<sequence length="332" mass="35611">MKTAVFSARRYDQALFTKANSAFGHELRFIGDRLTPDTVHLAAGCSAVCVFVNDQVDAEVLALLAAQGTGVVATRSTGFNHIDTVAAAALNIPVVRVTDYSPHSVAEFAVGLLLTLNRKIARASTRTREGNFELDGLMGFDLYGKTVGIIGTGKIGNVFAKIMQGFGCTLLGHDAFPNPLFEQLGGRYVDMDELVAASHVISLHCPLTPDTHHIVGRSLLAKLRRGAILINTSRGGLVDTEAAIEFLKTGQLGGLAIDVYEQEASLFFQDLSSTIITDDVIQRLVSFPNVVVTGHQAFLTEEAIGQIVQTTLESITAFERGQPLVNRVLGSL</sequence>
<dbReference type="STRING" id="76731.RD2015_3333"/>
<dbReference type="PATRIC" id="fig|76731.3.peg.3414"/>
<evidence type="ECO:0000256" key="4">
    <source>
        <dbReference type="RuleBase" id="RU003719"/>
    </source>
</evidence>
<reference evidence="5 6" key="1">
    <citation type="submission" date="2015-12" db="EMBL/GenBank/DDBJ databases">
        <title>Complete genome of Roseateles depolymerans KCTC 42856.</title>
        <authorList>
            <person name="Kim K.M."/>
        </authorList>
    </citation>
    <scope>NUCLEOTIDE SEQUENCE [LARGE SCALE GENOMIC DNA]</scope>
    <source>
        <strain evidence="5 6">KCTC 42856</strain>
    </source>
</reference>
<dbReference type="GO" id="GO:0051287">
    <property type="term" value="F:NAD binding"/>
    <property type="evidence" value="ECO:0007669"/>
    <property type="project" value="InterPro"/>
</dbReference>
<dbReference type="Pfam" id="PF02826">
    <property type="entry name" value="2-Hacid_dh_C"/>
    <property type="match status" value="1"/>
</dbReference>
<dbReference type="InterPro" id="IPR006140">
    <property type="entry name" value="D-isomer_DH_NAD-bd"/>
</dbReference>
<keyword evidence="3" id="KW-0520">NAD</keyword>
<dbReference type="Proteomes" id="UP000060699">
    <property type="component" value="Chromosome"/>
</dbReference>
<name>A0A0U3LI81_9BURK</name>